<feature type="compositionally biased region" description="Low complexity" evidence="1">
    <location>
        <begin position="42"/>
        <end position="56"/>
    </location>
</feature>
<protein>
    <submittedName>
        <fullName evidence="2">Uncharacterized protein</fullName>
    </submittedName>
</protein>
<gene>
    <name evidence="2" type="ORF">Rhopal_000882-T1</name>
</gene>
<feature type="region of interest" description="Disordered" evidence="1">
    <location>
        <begin position="42"/>
        <end position="61"/>
    </location>
</feature>
<sequence length="88" mass="9070">MASKAVLAGQSLPRIVKSRFGTAAVRRATVLHSVSAPQTLAAPSLPAAQAPATARTGPPPFATAASLLEPSWLRASLRQKTAQGRITL</sequence>
<proteinExistence type="predicted"/>
<dbReference type="Proteomes" id="UP001342314">
    <property type="component" value="Unassembled WGS sequence"/>
</dbReference>
<keyword evidence="3" id="KW-1185">Reference proteome</keyword>
<organism evidence="2 3">
    <name type="scientific">Rhodotorula paludigena</name>
    <dbReference type="NCBI Taxonomy" id="86838"/>
    <lineage>
        <taxon>Eukaryota</taxon>
        <taxon>Fungi</taxon>
        <taxon>Dikarya</taxon>
        <taxon>Basidiomycota</taxon>
        <taxon>Pucciniomycotina</taxon>
        <taxon>Microbotryomycetes</taxon>
        <taxon>Sporidiobolales</taxon>
        <taxon>Sporidiobolaceae</taxon>
        <taxon>Rhodotorula</taxon>
    </lineage>
</organism>
<comment type="caution">
    <text evidence="2">The sequence shown here is derived from an EMBL/GenBank/DDBJ whole genome shotgun (WGS) entry which is preliminary data.</text>
</comment>
<accession>A0AAV5GEZ4</accession>
<evidence type="ECO:0000256" key="1">
    <source>
        <dbReference type="SAM" id="MobiDB-lite"/>
    </source>
</evidence>
<dbReference type="AlphaFoldDB" id="A0AAV5GEZ4"/>
<dbReference type="EMBL" id="BQKY01000002">
    <property type="protein sequence ID" value="GJN87927.1"/>
    <property type="molecule type" value="Genomic_DNA"/>
</dbReference>
<reference evidence="2 3" key="1">
    <citation type="submission" date="2021-12" db="EMBL/GenBank/DDBJ databases">
        <title>High titer production of polyol ester of fatty acids by Rhodotorula paludigena BS15 towards product separation-free biomass refinery.</title>
        <authorList>
            <person name="Mano J."/>
            <person name="Ono H."/>
            <person name="Tanaka T."/>
            <person name="Naito K."/>
            <person name="Sushida H."/>
            <person name="Ike M."/>
            <person name="Tokuyasu K."/>
            <person name="Kitaoka M."/>
        </authorList>
    </citation>
    <scope>NUCLEOTIDE SEQUENCE [LARGE SCALE GENOMIC DNA]</scope>
    <source>
        <strain evidence="2 3">BS15</strain>
    </source>
</reference>
<name>A0AAV5GEZ4_9BASI</name>
<evidence type="ECO:0000313" key="2">
    <source>
        <dbReference type="EMBL" id="GJN87927.1"/>
    </source>
</evidence>
<evidence type="ECO:0000313" key="3">
    <source>
        <dbReference type="Proteomes" id="UP001342314"/>
    </source>
</evidence>